<dbReference type="InterPro" id="IPR000504">
    <property type="entry name" value="RRM_dom"/>
</dbReference>
<dbReference type="PANTHER" id="PTHR23189">
    <property type="entry name" value="RNA RECOGNITION MOTIF-CONTAINING"/>
    <property type="match status" value="1"/>
</dbReference>
<evidence type="ECO:0000256" key="2">
    <source>
        <dbReference type="PROSITE-ProRule" id="PRU00176"/>
    </source>
</evidence>
<dbReference type="Gene3D" id="3.30.70.330">
    <property type="match status" value="1"/>
</dbReference>
<name>A0A843TMF9_COLES</name>
<dbReference type="InterPro" id="IPR035979">
    <property type="entry name" value="RBD_domain_sf"/>
</dbReference>
<accession>A0A843TMF9</accession>
<feature type="domain" description="RRM" evidence="4">
    <location>
        <begin position="226"/>
        <end position="299"/>
    </location>
</feature>
<feature type="compositionally biased region" description="Low complexity" evidence="3">
    <location>
        <begin position="309"/>
        <end position="326"/>
    </location>
</feature>
<feature type="region of interest" description="Disordered" evidence="3">
    <location>
        <begin position="362"/>
        <end position="441"/>
    </location>
</feature>
<dbReference type="InterPro" id="IPR012677">
    <property type="entry name" value="Nucleotide-bd_a/b_plait_sf"/>
</dbReference>
<comment type="caution">
    <text evidence="5">The sequence shown here is derived from an EMBL/GenBank/DDBJ whole genome shotgun (WGS) entry which is preliminary data.</text>
</comment>
<keyword evidence="6" id="KW-1185">Reference proteome</keyword>
<evidence type="ECO:0000259" key="4">
    <source>
        <dbReference type="PROSITE" id="PS50102"/>
    </source>
</evidence>
<dbReference type="GO" id="GO:0003723">
    <property type="term" value="F:RNA binding"/>
    <property type="evidence" value="ECO:0007669"/>
    <property type="project" value="UniProtKB-UniRule"/>
</dbReference>
<organism evidence="5 6">
    <name type="scientific">Colocasia esculenta</name>
    <name type="common">Wild taro</name>
    <name type="synonym">Arum esculentum</name>
    <dbReference type="NCBI Taxonomy" id="4460"/>
    <lineage>
        <taxon>Eukaryota</taxon>
        <taxon>Viridiplantae</taxon>
        <taxon>Streptophyta</taxon>
        <taxon>Embryophyta</taxon>
        <taxon>Tracheophyta</taxon>
        <taxon>Spermatophyta</taxon>
        <taxon>Magnoliopsida</taxon>
        <taxon>Liliopsida</taxon>
        <taxon>Araceae</taxon>
        <taxon>Aroideae</taxon>
        <taxon>Colocasieae</taxon>
        <taxon>Colocasia</taxon>
    </lineage>
</organism>
<keyword evidence="1 2" id="KW-0694">RNA-binding</keyword>
<evidence type="ECO:0000313" key="5">
    <source>
        <dbReference type="EMBL" id="MQL72151.1"/>
    </source>
</evidence>
<dbReference type="InterPro" id="IPR007201">
    <property type="entry name" value="Mei2-like_Rrm_C"/>
</dbReference>
<sequence>MEGGGMAGNILDPAAQEFHPVLSPAQFSLLPPPPIYYPYGAPPAPAVPVPFYQTAQLNPSPYVSPAAALPDTKPTRSLLLSSVPPHTIESAVRVEMEAFGGVRAVEMGRLHGEGLVTVHFYDLRSAQAALAEIREQHVRQQSLLGQQYGFVGMVPGRSSASGLSTNTNWAGGGTPLWAELGGSCNSSVGGYCGGGQVVVGRGLIAGRAVWAQFAPETAGLDGPNNGSLVVFNLDSDVSSAALKEVFQVFGAVKELRETPLKPRHRFVEFFDIRDAARALYELNGKEIFGKRVVIEFSRPGGQQARRCSSHPSSSSLPTSSLPTQHSHCSRGDPFPPPDSSNEANSLAATAGRDLPTSRHRCHQEYFAPPSPPATLRPPRAGAPHAPVKGECGIPAHEEAAAADKSNSRRGKSRSAGLSGGAVSSSRHQSGRHKGWKNAGGKSRTAAEVRFYIKEVTAGDDPSSSSCRDTRTTVMIKNIPNKYSQKLLLNMLDNHCIHCNERIAAEGEGREHASSYDFVYLPIDFNNKCNVGYGFVNLTSPEATWRLYKAFHMQPWEVFNSRKICQVTYARLQGLEALKEHFKNSKFACDTDEYMPVVFSPPRDGKTLTDPAPIGSRGGAVVLTAAGKRKMAALMEEMGVPFSDDRPVDGGGCCSSPSTTASTLPPSDQVEEDEERSCSSTAGGDDARDDDDYEGREAGGGGVGDMTDLTEALRHHHL</sequence>
<dbReference type="EMBL" id="NMUH01000121">
    <property type="protein sequence ID" value="MQL72151.1"/>
    <property type="molecule type" value="Genomic_DNA"/>
</dbReference>
<reference evidence="5" key="1">
    <citation type="submission" date="2017-07" db="EMBL/GenBank/DDBJ databases">
        <title>Taro Niue Genome Assembly and Annotation.</title>
        <authorList>
            <person name="Atibalentja N."/>
            <person name="Keating K."/>
            <person name="Fields C.J."/>
        </authorList>
    </citation>
    <scope>NUCLEOTIDE SEQUENCE</scope>
    <source>
        <strain evidence="5">Niue_2</strain>
        <tissue evidence="5">Leaf</tissue>
    </source>
</reference>
<dbReference type="AlphaFoldDB" id="A0A843TMF9"/>
<dbReference type="Pfam" id="PF04059">
    <property type="entry name" value="RRM_2"/>
    <property type="match status" value="1"/>
</dbReference>
<evidence type="ECO:0000313" key="6">
    <source>
        <dbReference type="Proteomes" id="UP000652761"/>
    </source>
</evidence>
<dbReference type="SUPFAM" id="SSF54928">
    <property type="entry name" value="RNA-binding domain, RBD"/>
    <property type="match status" value="3"/>
</dbReference>
<dbReference type="Pfam" id="PF00076">
    <property type="entry name" value="RRM_1"/>
    <property type="match status" value="1"/>
</dbReference>
<dbReference type="InterPro" id="IPR034458">
    <property type="entry name" value="EAR1-like_RRM3"/>
</dbReference>
<proteinExistence type="predicted"/>
<dbReference type="OrthoDB" id="417481at2759"/>
<dbReference type="FunFam" id="3.30.70.330:FF:001402">
    <property type="entry name" value="Terminal EAR1-like 1"/>
    <property type="match status" value="1"/>
</dbReference>
<evidence type="ECO:0000256" key="3">
    <source>
        <dbReference type="SAM" id="MobiDB-lite"/>
    </source>
</evidence>
<feature type="compositionally biased region" description="Low complexity" evidence="3">
    <location>
        <begin position="654"/>
        <end position="666"/>
    </location>
</feature>
<dbReference type="PROSITE" id="PS50102">
    <property type="entry name" value="RRM"/>
    <property type="match status" value="1"/>
</dbReference>
<dbReference type="SMART" id="SM00360">
    <property type="entry name" value="RRM"/>
    <property type="match status" value="2"/>
</dbReference>
<feature type="region of interest" description="Disordered" evidence="3">
    <location>
        <begin position="641"/>
        <end position="717"/>
    </location>
</feature>
<dbReference type="CDD" id="cd12530">
    <property type="entry name" value="RRM3_EAR1_like"/>
    <property type="match status" value="1"/>
</dbReference>
<dbReference type="Proteomes" id="UP000652761">
    <property type="component" value="Unassembled WGS sequence"/>
</dbReference>
<evidence type="ECO:0000256" key="1">
    <source>
        <dbReference type="ARBA" id="ARBA00022884"/>
    </source>
</evidence>
<protein>
    <recommendedName>
        <fullName evidence="4">RRM domain-containing protein</fullName>
    </recommendedName>
</protein>
<gene>
    <name evidence="5" type="ORF">Taro_004479</name>
</gene>
<feature type="compositionally biased region" description="Low complexity" evidence="3">
    <location>
        <begin position="413"/>
        <end position="426"/>
    </location>
</feature>
<feature type="region of interest" description="Disordered" evidence="3">
    <location>
        <begin position="301"/>
        <end position="345"/>
    </location>
</feature>